<evidence type="ECO:0000256" key="2">
    <source>
        <dbReference type="ARBA" id="ARBA00023015"/>
    </source>
</evidence>
<evidence type="ECO:0000256" key="6">
    <source>
        <dbReference type="SAM" id="MobiDB-lite"/>
    </source>
</evidence>
<reference evidence="9 10" key="1">
    <citation type="submission" date="2018-12" db="EMBL/GenBank/DDBJ databases">
        <title>Draft genome sequence of Xylaria grammica IHI A82.</title>
        <authorList>
            <person name="Buettner E."/>
            <person name="Kellner H."/>
        </authorList>
    </citation>
    <scope>NUCLEOTIDE SEQUENCE [LARGE SCALE GENOMIC DNA]</scope>
    <source>
        <strain evidence="9 10">IHI A82</strain>
    </source>
</reference>
<dbReference type="GO" id="GO:0000981">
    <property type="term" value="F:DNA-binding transcription factor activity, RNA polymerase II-specific"/>
    <property type="evidence" value="ECO:0007669"/>
    <property type="project" value="InterPro"/>
</dbReference>
<feature type="domain" description="Aflatoxin regulatory protein" evidence="8">
    <location>
        <begin position="186"/>
        <end position="272"/>
    </location>
</feature>
<evidence type="ECO:0000256" key="4">
    <source>
        <dbReference type="ARBA" id="ARBA00023163"/>
    </source>
</evidence>
<evidence type="ECO:0000259" key="7">
    <source>
        <dbReference type="Pfam" id="PF00172"/>
    </source>
</evidence>
<accession>A0A439CMN8</accession>
<dbReference type="Proteomes" id="UP000286045">
    <property type="component" value="Unassembled WGS sequence"/>
</dbReference>
<dbReference type="GO" id="GO:0045122">
    <property type="term" value="P:aflatoxin biosynthetic process"/>
    <property type="evidence" value="ECO:0007669"/>
    <property type="project" value="InterPro"/>
</dbReference>
<protein>
    <submittedName>
        <fullName evidence="9">Uncharacterized protein</fullName>
    </submittedName>
</protein>
<dbReference type="SUPFAM" id="SSF57701">
    <property type="entry name" value="Zn2/Cys6 DNA-binding domain"/>
    <property type="match status" value="1"/>
</dbReference>
<evidence type="ECO:0000313" key="9">
    <source>
        <dbReference type="EMBL" id="RWA03414.1"/>
    </source>
</evidence>
<evidence type="ECO:0000313" key="10">
    <source>
        <dbReference type="Proteomes" id="UP000286045"/>
    </source>
</evidence>
<keyword evidence="3" id="KW-0238">DNA-binding</keyword>
<dbReference type="EMBL" id="RYZI01000803">
    <property type="protein sequence ID" value="RWA03414.1"/>
    <property type="molecule type" value="Genomic_DNA"/>
</dbReference>
<dbReference type="Pfam" id="PF00172">
    <property type="entry name" value="Zn_clus"/>
    <property type="match status" value="1"/>
</dbReference>
<dbReference type="Pfam" id="PF08493">
    <property type="entry name" value="AflR"/>
    <property type="match status" value="1"/>
</dbReference>
<proteinExistence type="predicted"/>
<evidence type="ECO:0000256" key="1">
    <source>
        <dbReference type="ARBA" id="ARBA00022723"/>
    </source>
</evidence>
<keyword evidence="1" id="KW-0479">Metal-binding</keyword>
<organism evidence="9 10">
    <name type="scientific">Xylaria grammica</name>
    <dbReference type="NCBI Taxonomy" id="363999"/>
    <lineage>
        <taxon>Eukaryota</taxon>
        <taxon>Fungi</taxon>
        <taxon>Dikarya</taxon>
        <taxon>Ascomycota</taxon>
        <taxon>Pezizomycotina</taxon>
        <taxon>Sordariomycetes</taxon>
        <taxon>Xylariomycetidae</taxon>
        <taxon>Xylariales</taxon>
        <taxon>Xylariaceae</taxon>
        <taxon>Xylaria</taxon>
    </lineage>
</organism>
<dbReference type="InterPro" id="IPR036864">
    <property type="entry name" value="Zn2-C6_fun-type_DNA-bd_sf"/>
</dbReference>
<keyword evidence="2" id="KW-0805">Transcription regulation</keyword>
<dbReference type="AlphaFoldDB" id="A0A439CMN8"/>
<feature type="region of interest" description="Disordered" evidence="6">
    <location>
        <begin position="165"/>
        <end position="187"/>
    </location>
</feature>
<keyword evidence="5" id="KW-0539">Nucleus</keyword>
<feature type="compositionally biased region" description="Low complexity" evidence="6">
    <location>
        <begin position="172"/>
        <end position="185"/>
    </location>
</feature>
<dbReference type="GO" id="GO:0008270">
    <property type="term" value="F:zinc ion binding"/>
    <property type="evidence" value="ECO:0007669"/>
    <property type="project" value="InterPro"/>
</dbReference>
<keyword evidence="4" id="KW-0804">Transcription</keyword>
<feature type="domain" description="Zn(2)-C6 fungal-type" evidence="7">
    <location>
        <begin position="53"/>
        <end position="82"/>
    </location>
</feature>
<gene>
    <name evidence="9" type="ORF">EKO27_g11692</name>
</gene>
<sequence length="420" mass="44653">MRPHAMEDADVFAGIWASEGNSNEGQLDSDLFAYQHESVAPRSRAPGPHFKLRLKTKCDRTRPACLRCISQGVKCVYGVSRKSGKPPRRRPPVASPGDSNTTGTNVDLMLDLAEGALAINSDFSASNLGFHAQFPFDGLGDLGVLMPSPSDQDTTGLAWRCGSTATRKPVESSGTSGAATDATASRHSCAQESKDIMRVLYCANPSTPIPDGVPARTLDLGSVLTRSRDIVGRLELLFKCPCARSPHMALLYASIVSRMLLWYRQAAWSATTVGASSLPSIPPMLAAQELTSVFSDSIGPKAGVAETADDKGGGLSVLAMPVTVGNFQTDDRYLQTALTNCLLLGELRKVSGLIEMFISIGKSELQVSDSCPMSEGLGACLGDAALIESLGAWLRTEHGDVFKKARSGLSVLHENLPRPS</sequence>
<evidence type="ECO:0000256" key="3">
    <source>
        <dbReference type="ARBA" id="ARBA00023125"/>
    </source>
</evidence>
<dbReference type="InterPro" id="IPR013700">
    <property type="entry name" value="AflR"/>
</dbReference>
<dbReference type="GO" id="GO:0005634">
    <property type="term" value="C:nucleus"/>
    <property type="evidence" value="ECO:0007669"/>
    <property type="project" value="InterPro"/>
</dbReference>
<dbReference type="InterPro" id="IPR001138">
    <property type="entry name" value="Zn2Cys6_DnaBD"/>
</dbReference>
<feature type="compositionally biased region" description="Basic residues" evidence="6">
    <location>
        <begin position="82"/>
        <end position="91"/>
    </location>
</feature>
<evidence type="ECO:0000259" key="8">
    <source>
        <dbReference type="Pfam" id="PF08493"/>
    </source>
</evidence>
<name>A0A439CMN8_9PEZI</name>
<dbReference type="Gene3D" id="4.10.240.10">
    <property type="entry name" value="Zn(2)-C6 fungal-type DNA-binding domain"/>
    <property type="match status" value="1"/>
</dbReference>
<dbReference type="GO" id="GO:0003677">
    <property type="term" value="F:DNA binding"/>
    <property type="evidence" value="ECO:0007669"/>
    <property type="project" value="UniProtKB-KW"/>
</dbReference>
<keyword evidence="10" id="KW-1185">Reference proteome</keyword>
<dbReference type="CDD" id="cd00067">
    <property type="entry name" value="GAL4"/>
    <property type="match status" value="1"/>
</dbReference>
<dbReference type="STRING" id="363999.A0A439CMN8"/>
<comment type="caution">
    <text evidence="9">The sequence shown here is derived from an EMBL/GenBank/DDBJ whole genome shotgun (WGS) entry which is preliminary data.</text>
</comment>
<feature type="region of interest" description="Disordered" evidence="6">
    <location>
        <begin position="80"/>
        <end position="105"/>
    </location>
</feature>
<evidence type="ECO:0000256" key="5">
    <source>
        <dbReference type="ARBA" id="ARBA00023242"/>
    </source>
</evidence>